<feature type="binding site" evidence="10">
    <location>
        <position position="75"/>
    </location>
    <ligand>
        <name>substrate</name>
    </ligand>
</feature>
<proteinExistence type="inferred from homology"/>
<dbReference type="Pfam" id="PF01725">
    <property type="entry name" value="Ham1p_like"/>
    <property type="match status" value="1"/>
</dbReference>
<feature type="binding site" evidence="10">
    <location>
        <begin position="12"/>
        <end position="17"/>
    </location>
    <ligand>
        <name>substrate</name>
    </ligand>
</feature>
<dbReference type="InterPro" id="IPR029001">
    <property type="entry name" value="ITPase-like_fam"/>
</dbReference>
<evidence type="ECO:0000313" key="12">
    <source>
        <dbReference type="Proteomes" id="UP000319852"/>
    </source>
</evidence>
<dbReference type="GO" id="GO:0009146">
    <property type="term" value="P:purine nucleoside triphosphate catabolic process"/>
    <property type="evidence" value="ECO:0007669"/>
    <property type="project" value="UniProtKB-UniRule"/>
</dbReference>
<dbReference type="AlphaFoldDB" id="A0A517MSW3"/>
<keyword evidence="4 10" id="KW-0547">Nucleotide-binding</keyword>
<name>A0A517MSW3_9BACT</name>
<evidence type="ECO:0000256" key="5">
    <source>
        <dbReference type="ARBA" id="ARBA00022801"/>
    </source>
</evidence>
<evidence type="ECO:0000256" key="2">
    <source>
        <dbReference type="ARBA" id="ARBA00011738"/>
    </source>
</evidence>
<dbReference type="PANTHER" id="PTHR11067">
    <property type="entry name" value="INOSINE TRIPHOSPHATE PYROPHOSPHATASE/HAM1 PROTEIN"/>
    <property type="match status" value="1"/>
</dbReference>
<evidence type="ECO:0000256" key="10">
    <source>
        <dbReference type="HAMAP-Rule" id="MF_01405"/>
    </source>
</evidence>
<keyword evidence="7 10" id="KW-0546">Nucleotide metabolism</keyword>
<dbReference type="EMBL" id="CP036263">
    <property type="protein sequence ID" value="QDS97887.1"/>
    <property type="molecule type" value="Genomic_DNA"/>
</dbReference>
<dbReference type="KEGG" id="amob:HG15A2_11550"/>
<dbReference type="HAMAP" id="MF_01405">
    <property type="entry name" value="Non_canon_purine_NTPase"/>
    <property type="match status" value="1"/>
</dbReference>
<dbReference type="GO" id="GO:0036220">
    <property type="term" value="F:ITP diphosphatase activity"/>
    <property type="evidence" value="ECO:0007669"/>
    <property type="project" value="UniProtKB-UniRule"/>
</dbReference>
<dbReference type="GO" id="GO:0000166">
    <property type="term" value="F:nucleotide binding"/>
    <property type="evidence" value="ECO:0007669"/>
    <property type="project" value="UniProtKB-KW"/>
</dbReference>
<feature type="binding site" evidence="10">
    <location>
        <begin position="186"/>
        <end position="187"/>
    </location>
    <ligand>
        <name>substrate</name>
    </ligand>
</feature>
<evidence type="ECO:0000256" key="9">
    <source>
        <dbReference type="ARBA" id="ARBA00052017"/>
    </source>
</evidence>
<gene>
    <name evidence="11" type="ORF">HG15A2_11550</name>
</gene>
<feature type="binding site" evidence="10">
    <location>
        <position position="181"/>
    </location>
    <ligand>
        <name>substrate</name>
    </ligand>
</feature>
<dbReference type="InterPro" id="IPR020922">
    <property type="entry name" value="dITP/XTP_pyrophosphatase"/>
</dbReference>
<dbReference type="OrthoDB" id="9807456at2"/>
<dbReference type="SUPFAM" id="SSF52972">
    <property type="entry name" value="ITPase-like"/>
    <property type="match status" value="1"/>
</dbReference>
<dbReference type="GO" id="GO:0046872">
    <property type="term" value="F:metal ion binding"/>
    <property type="evidence" value="ECO:0007669"/>
    <property type="project" value="UniProtKB-KW"/>
</dbReference>
<evidence type="ECO:0000256" key="4">
    <source>
        <dbReference type="ARBA" id="ARBA00022741"/>
    </source>
</evidence>
<feature type="binding site" evidence="10">
    <location>
        <position position="74"/>
    </location>
    <ligand>
        <name>Mg(2+)</name>
        <dbReference type="ChEBI" id="CHEBI:18420"/>
    </ligand>
</feature>
<evidence type="ECO:0000256" key="3">
    <source>
        <dbReference type="ARBA" id="ARBA00022723"/>
    </source>
</evidence>
<keyword evidence="12" id="KW-1185">Reference proteome</keyword>
<keyword evidence="5 10" id="KW-0378">Hydrolase</keyword>
<comment type="caution">
    <text evidence="10">Lacks conserved residue(s) required for the propagation of feature annotation.</text>
</comment>
<accession>A0A517MSW3</accession>
<comment type="subunit">
    <text evidence="2 10">Homodimer.</text>
</comment>
<dbReference type="GO" id="GO:0009117">
    <property type="term" value="P:nucleotide metabolic process"/>
    <property type="evidence" value="ECO:0007669"/>
    <property type="project" value="UniProtKB-KW"/>
</dbReference>
<protein>
    <recommendedName>
        <fullName evidence="10">dITP/XTP pyrophosphatase</fullName>
        <ecNumber evidence="10">3.6.1.66</ecNumber>
    </recommendedName>
    <alternativeName>
        <fullName evidence="10">Non-canonical purine NTP pyrophosphatase</fullName>
    </alternativeName>
    <alternativeName>
        <fullName evidence="10">Non-standard purine NTP pyrophosphatase</fullName>
    </alternativeName>
    <alternativeName>
        <fullName evidence="10">Nucleoside-triphosphate diphosphatase</fullName>
    </alternativeName>
    <alternativeName>
        <fullName evidence="10">Nucleoside-triphosphate pyrophosphatase</fullName>
        <shortName evidence="10">NTPase</shortName>
    </alternativeName>
</protein>
<sequence length="205" mass="22357">MGETSFLLTLGTTNIAKGKELVQLLGPYGFEIRTLADYDNAIDVVEDGDSFAENARKKATEQAQHLGCWVLADDSGLEVKSLDGRPGIYSARFAGPEATDLENNAQLLKELADLSAAKRAARYFCHVAVADPSGEVRAESFDHCCGRIRTEPSGSNGFGYDPLFEVLEFHRTFGQLGPHLKSLLSHRGRAIRAIVPQLVALKNKH</sequence>
<keyword evidence="3 10" id="KW-0479">Metal-binding</keyword>
<comment type="similarity">
    <text evidence="1 10">Belongs to the HAM1 NTPase family.</text>
</comment>
<dbReference type="PANTHER" id="PTHR11067:SF9">
    <property type="entry name" value="INOSINE TRIPHOSPHATE PYROPHOSPHATASE"/>
    <property type="match status" value="1"/>
</dbReference>
<comment type="catalytic activity">
    <reaction evidence="10">
        <text>ITP + H2O = IMP + diphosphate + H(+)</text>
        <dbReference type="Rhea" id="RHEA:29399"/>
        <dbReference type="ChEBI" id="CHEBI:15377"/>
        <dbReference type="ChEBI" id="CHEBI:15378"/>
        <dbReference type="ChEBI" id="CHEBI:33019"/>
        <dbReference type="ChEBI" id="CHEBI:58053"/>
        <dbReference type="ChEBI" id="CHEBI:61402"/>
        <dbReference type="EC" id="3.6.1.66"/>
    </reaction>
</comment>
<comment type="catalytic activity">
    <reaction evidence="9 10">
        <text>XTP + H2O = XMP + diphosphate + H(+)</text>
        <dbReference type="Rhea" id="RHEA:28610"/>
        <dbReference type="ChEBI" id="CHEBI:15377"/>
        <dbReference type="ChEBI" id="CHEBI:15378"/>
        <dbReference type="ChEBI" id="CHEBI:33019"/>
        <dbReference type="ChEBI" id="CHEBI:57464"/>
        <dbReference type="ChEBI" id="CHEBI:61314"/>
        <dbReference type="EC" id="3.6.1.66"/>
    </reaction>
</comment>
<feature type="active site" description="Proton acceptor" evidence="10">
    <location>
        <position position="74"/>
    </location>
</feature>
<dbReference type="RefSeq" id="WP_145058620.1">
    <property type="nucleotide sequence ID" value="NZ_CP036263.1"/>
</dbReference>
<evidence type="ECO:0000256" key="7">
    <source>
        <dbReference type="ARBA" id="ARBA00023080"/>
    </source>
</evidence>
<comment type="cofactor">
    <cofactor evidence="10">
        <name>Mg(2+)</name>
        <dbReference type="ChEBI" id="CHEBI:18420"/>
    </cofactor>
    <text evidence="10">Binds 1 Mg(2+) ion per subunit.</text>
</comment>
<dbReference type="EC" id="3.6.1.66" evidence="10"/>
<dbReference type="Gene3D" id="3.90.950.10">
    <property type="match status" value="1"/>
</dbReference>
<organism evidence="11 12">
    <name type="scientific">Adhaeretor mobilis</name>
    <dbReference type="NCBI Taxonomy" id="1930276"/>
    <lineage>
        <taxon>Bacteria</taxon>
        <taxon>Pseudomonadati</taxon>
        <taxon>Planctomycetota</taxon>
        <taxon>Planctomycetia</taxon>
        <taxon>Pirellulales</taxon>
        <taxon>Lacipirellulaceae</taxon>
        <taxon>Adhaeretor</taxon>
    </lineage>
</organism>
<dbReference type="Proteomes" id="UP000319852">
    <property type="component" value="Chromosome"/>
</dbReference>
<dbReference type="InterPro" id="IPR002637">
    <property type="entry name" value="RdgB/HAM1"/>
</dbReference>
<evidence type="ECO:0000256" key="6">
    <source>
        <dbReference type="ARBA" id="ARBA00022842"/>
    </source>
</evidence>
<evidence type="ECO:0000313" key="11">
    <source>
        <dbReference type="EMBL" id="QDS97887.1"/>
    </source>
</evidence>
<evidence type="ECO:0000256" key="1">
    <source>
        <dbReference type="ARBA" id="ARBA00008023"/>
    </source>
</evidence>
<comment type="function">
    <text evidence="10">Pyrophosphatase that catalyzes the hydrolysis of nucleoside triphosphates to their monophosphate derivatives, with a high preference for the non-canonical purine nucleotides XTP (xanthosine triphosphate), dITP (deoxyinosine triphosphate) and ITP. Seems to function as a house-cleaning enzyme that removes non-canonical purine nucleotides from the nucleotide pool, thus preventing their incorporation into DNA/RNA and avoiding chromosomal lesions.</text>
</comment>
<dbReference type="GO" id="GO:0005829">
    <property type="term" value="C:cytosol"/>
    <property type="evidence" value="ECO:0007669"/>
    <property type="project" value="TreeGrafter"/>
</dbReference>
<comment type="catalytic activity">
    <reaction evidence="8 10">
        <text>dITP + H2O = dIMP + diphosphate + H(+)</text>
        <dbReference type="Rhea" id="RHEA:28342"/>
        <dbReference type="ChEBI" id="CHEBI:15377"/>
        <dbReference type="ChEBI" id="CHEBI:15378"/>
        <dbReference type="ChEBI" id="CHEBI:33019"/>
        <dbReference type="ChEBI" id="CHEBI:61194"/>
        <dbReference type="ChEBI" id="CHEBI:61382"/>
        <dbReference type="EC" id="3.6.1.66"/>
    </reaction>
</comment>
<feature type="binding site" evidence="10">
    <location>
        <begin position="158"/>
        <end position="161"/>
    </location>
    <ligand>
        <name>substrate</name>
    </ligand>
</feature>
<reference evidence="11 12" key="1">
    <citation type="submission" date="2019-02" db="EMBL/GenBank/DDBJ databases">
        <title>Deep-cultivation of Planctomycetes and their phenomic and genomic characterization uncovers novel biology.</title>
        <authorList>
            <person name="Wiegand S."/>
            <person name="Jogler M."/>
            <person name="Boedeker C."/>
            <person name="Pinto D."/>
            <person name="Vollmers J."/>
            <person name="Rivas-Marin E."/>
            <person name="Kohn T."/>
            <person name="Peeters S.H."/>
            <person name="Heuer A."/>
            <person name="Rast P."/>
            <person name="Oberbeckmann S."/>
            <person name="Bunk B."/>
            <person name="Jeske O."/>
            <person name="Meyerdierks A."/>
            <person name="Storesund J.E."/>
            <person name="Kallscheuer N."/>
            <person name="Luecker S."/>
            <person name="Lage O.M."/>
            <person name="Pohl T."/>
            <person name="Merkel B.J."/>
            <person name="Hornburger P."/>
            <person name="Mueller R.-W."/>
            <person name="Bruemmer F."/>
            <person name="Labrenz M."/>
            <person name="Spormann A.M."/>
            <person name="Op den Camp H."/>
            <person name="Overmann J."/>
            <person name="Amann R."/>
            <person name="Jetten M.S.M."/>
            <person name="Mascher T."/>
            <person name="Medema M.H."/>
            <person name="Devos D.P."/>
            <person name="Kaster A.-K."/>
            <person name="Ovreas L."/>
            <person name="Rohde M."/>
            <person name="Galperin M.Y."/>
            <person name="Jogler C."/>
        </authorList>
    </citation>
    <scope>NUCLEOTIDE SEQUENCE [LARGE SCALE GENOMIC DNA]</scope>
    <source>
        <strain evidence="11 12">HG15A2</strain>
    </source>
</reference>
<dbReference type="CDD" id="cd00515">
    <property type="entry name" value="HAM1"/>
    <property type="match status" value="1"/>
</dbReference>
<dbReference type="GO" id="GO:0017111">
    <property type="term" value="F:ribonucleoside triphosphate phosphatase activity"/>
    <property type="evidence" value="ECO:0007669"/>
    <property type="project" value="InterPro"/>
</dbReference>
<dbReference type="FunFam" id="3.90.950.10:FF:000001">
    <property type="entry name" value="dITP/XTP pyrophosphatase"/>
    <property type="match status" value="1"/>
</dbReference>
<dbReference type="GO" id="GO:0036222">
    <property type="term" value="F:XTP diphosphatase activity"/>
    <property type="evidence" value="ECO:0007669"/>
    <property type="project" value="UniProtKB-UniRule"/>
</dbReference>
<keyword evidence="6 10" id="KW-0460">Magnesium</keyword>
<dbReference type="GO" id="GO:0035870">
    <property type="term" value="F:dITP diphosphatase activity"/>
    <property type="evidence" value="ECO:0007669"/>
    <property type="project" value="UniProtKB-UniRule"/>
</dbReference>
<evidence type="ECO:0000256" key="8">
    <source>
        <dbReference type="ARBA" id="ARBA00051875"/>
    </source>
</evidence>